<dbReference type="PRINTS" id="PR00090">
    <property type="entry name" value="RNGDIOXGNASE"/>
</dbReference>
<evidence type="ECO:0000313" key="9">
    <source>
        <dbReference type="Proteomes" id="UP000294555"/>
    </source>
</evidence>
<keyword evidence="2" id="KW-0001">2Fe-2S</keyword>
<organism evidence="8 9">
    <name type="scientific">Sodalis ligni</name>
    <dbReference type="NCBI Taxonomy" id="2697027"/>
    <lineage>
        <taxon>Bacteria</taxon>
        <taxon>Pseudomonadati</taxon>
        <taxon>Pseudomonadota</taxon>
        <taxon>Gammaproteobacteria</taxon>
        <taxon>Enterobacterales</taxon>
        <taxon>Bruguierivoracaceae</taxon>
        <taxon>Sodalis</taxon>
    </lineage>
</organism>
<keyword evidence="6" id="KW-0411">Iron-sulfur</keyword>
<dbReference type="GO" id="GO:0051213">
    <property type="term" value="F:dioxygenase activity"/>
    <property type="evidence" value="ECO:0007669"/>
    <property type="project" value="UniProtKB-KW"/>
</dbReference>
<accession>A0A4R1NH80</accession>
<keyword evidence="8" id="KW-0223">Dioxygenase</keyword>
<dbReference type="PANTHER" id="PTHR43756:SF5">
    <property type="entry name" value="CHOLINE MONOOXYGENASE, CHLOROPLASTIC"/>
    <property type="match status" value="1"/>
</dbReference>
<dbReference type="SUPFAM" id="SSF55961">
    <property type="entry name" value="Bet v1-like"/>
    <property type="match status" value="1"/>
</dbReference>
<dbReference type="Gene3D" id="2.102.10.10">
    <property type="entry name" value="Rieske [2Fe-2S] iron-sulphur domain"/>
    <property type="match status" value="1"/>
</dbReference>
<dbReference type="GO" id="GO:0051537">
    <property type="term" value="F:2 iron, 2 sulfur cluster binding"/>
    <property type="evidence" value="ECO:0007669"/>
    <property type="project" value="UniProtKB-KW"/>
</dbReference>
<evidence type="ECO:0000256" key="3">
    <source>
        <dbReference type="ARBA" id="ARBA00022723"/>
    </source>
</evidence>
<dbReference type="Pfam" id="PF00355">
    <property type="entry name" value="Rieske"/>
    <property type="match status" value="1"/>
</dbReference>
<dbReference type="OrthoDB" id="9769355at2"/>
<dbReference type="InterPro" id="IPR036922">
    <property type="entry name" value="Rieske_2Fe-2S_sf"/>
</dbReference>
<dbReference type="PROSITE" id="PS51296">
    <property type="entry name" value="RIESKE"/>
    <property type="match status" value="1"/>
</dbReference>
<evidence type="ECO:0000256" key="6">
    <source>
        <dbReference type="ARBA" id="ARBA00023014"/>
    </source>
</evidence>
<dbReference type="Gene3D" id="3.90.380.10">
    <property type="entry name" value="Naphthalene 1,2-dioxygenase Alpha Subunit, Chain A, domain 1"/>
    <property type="match status" value="1"/>
</dbReference>
<dbReference type="InterPro" id="IPR017941">
    <property type="entry name" value="Rieske_2Fe-2S"/>
</dbReference>
<dbReference type="InterPro" id="IPR015879">
    <property type="entry name" value="Ring_hydroxy_dOase_asu_C_dom"/>
</dbReference>
<dbReference type="Proteomes" id="UP000294555">
    <property type="component" value="Unassembled WGS sequence"/>
</dbReference>
<dbReference type="RefSeq" id="WP_132923903.1">
    <property type="nucleotide sequence ID" value="NZ_SJOI01000001.1"/>
</dbReference>
<keyword evidence="5" id="KW-0408">Iron</keyword>
<evidence type="ECO:0000259" key="7">
    <source>
        <dbReference type="PROSITE" id="PS51296"/>
    </source>
</evidence>
<comment type="caution">
    <text evidence="8">The sequence shown here is derived from an EMBL/GenBank/DDBJ whole genome shotgun (WGS) entry which is preliminary data.</text>
</comment>
<evidence type="ECO:0000256" key="4">
    <source>
        <dbReference type="ARBA" id="ARBA00023002"/>
    </source>
</evidence>
<dbReference type="AlphaFoldDB" id="A0A4R1NH80"/>
<dbReference type="EMBL" id="SJOI01000001">
    <property type="protein sequence ID" value="TCL05171.1"/>
    <property type="molecule type" value="Genomic_DNA"/>
</dbReference>
<dbReference type="CDD" id="cd03469">
    <property type="entry name" value="Rieske_RO_Alpha_N"/>
    <property type="match status" value="1"/>
</dbReference>
<feature type="domain" description="Rieske" evidence="7">
    <location>
        <begin position="55"/>
        <end position="169"/>
    </location>
</feature>
<protein>
    <submittedName>
        <fullName evidence="8">Phenylpropionate dioxygenase-like ring-hydroxylating dioxygenase large terminal subunit</fullName>
    </submittedName>
</protein>
<evidence type="ECO:0000256" key="2">
    <source>
        <dbReference type="ARBA" id="ARBA00022714"/>
    </source>
</evidence>
<keyword evidence="4" id="KW-0560">Oxidoreductase</keyword>
<keyword evidence="9" id="KW-1185">Reference proteome</keyword>
<dbReference type="PANTHER" id="PTHR43756">
    <property type="entry name" value="CHOLINE MONOOXYGENASE, CHLOROPLASTIC"/>
    <property type="match status" value="1"/>
</dbReference>
<evidence type="ECO:0000313" key="8">
    <source>
        <dbReference type="EMBL" id="TCL05171.1"/>
    </source>
</evidence>
<proteinExistence type="predicted"/>
<sequence length="407" mass="47361">MGIKQTQSDVNIDELLKMMEASIKDFTQARSLPSEFYTSEAFFEFEKQAVFSKSWLALGHQNQIPNPGDYFTVEIIDEPLLVVRQNDGSIKVLSAICQHRGHPLIRDCAEEKTGNCVTFSCPYHAWSYRLDGKLRAAPEMGMTIPITQQREDTALPELKMELFHGFIFANFDVNAAPLAPTLAKADEELRHYNFADMQVMPTLAHQNYPWNWKITLENGLEPYHTSYVHKGFHEIAPAENARFSEWDDWQEGENYLTHSTYFEGMRQDAAFNPSQKAQFPILKDLTDEERRRTIFSSVPPTLFFCLLPDQAFTFRVFPRSVGSIDLLINFYYPKETTELPNFDWMRKVQISSTETFGEQDEETNMTMQKAFKSRFAPRGRYSHLEKILPEFNRWLYETYSRHLKKAS</sequence>
<evidence type="ECO:0000256" key="5">
    <source>
        <dbReference type="ARBA" id="ARBA00023004"/>
    </source>
</evidence>
<evidence type="ECO:0000256" key="1">
    <source>
        <dbReference type="ARBA" id="ARBA00001962"/>
    </source>
</evidence>
<dbReference type="InterPro" id="IPR001663">
    <property type="entry name" value="Rng_hydr_dOase-A"/>
</dbReference>
<name>A0A4R1NH80_9GAMM</name>
<reference evidence="8 9" key="1">
    <citation type="submission" date="2019-02" db="EMBL/GenBank/DDBJ databases">
        <title>Investigation of anaerobic lignin degradation for improved lignocellulosic biofuels.</title>
        <authorList>
            <person name="Deangelis K."/>
        </authorList>
    </citation>
    <scope>NUCLEOTIDE SEQUENCE [LARGE SCALE GENOMIC DNA]</scope>
    <source>
        <strain evidence="8 9">159R</strain>
    </source>
</reference>
<dbReference type="SUPFAM" id="SSF50022">
    <property type="entry name" value="ISP domain"/>
    <property type="match status" value="1"/>
</dbReference>
<keyword evidence="3" id="KW-0479">Metal-binding</keyword>
<dbReference type="Pfam" id="PF00848">
    <property type="entry name" value="Ring_hydroxyl_A"/>
    <property type="match status" value="1"/>
</dbReference>
<comment type="cofactor">
    <cofactor evidence="1">
        <name>Fe cation</name>
        <dbReference type="ChEBI" id="CHEBI:24875"/>
    </cofactor>
</comment>
<dbReference type="GO" id="GO:0005506">
    <property type="term" value="F:iron ion binding"/>
    <property type="evidence" value="ECO:0007669"/>
    <property type="project" value="InterPro"/>
</dbReference>
<gene>
    <name evidence="8" type="ORF">EZJ58_3342</name>
</gene>